<protein>
    <recommendedName>
        <fullName evidence="3">DUF3256 family protein</fullName>
    </recommendedName>
</protein>
<sequence length="210" mass="24143">MKRLIFSILICVFAWGVKAQEIDALFVSMPDKNIPQLEDAWRKDLVDLYKSGKEARLKNTMNGFSTLKNLTSDYLLLQVTDRSTIEMKLLPLVNNTNVICLVKTVNGPVPDSRIEFFTTEWEPLAASDLFTPVEADWFIKEDADKNSTAFLDAASRLDMDLIQYSLSPENLILTATYTTPQYLSQEDRKIVTPFIKEAPKVYTWEKYHFK</sequence>
<dbReference type="AlphaFoldDB" id="A0A0F5JQS3"/>
<reference evidence="1 2" key="1">
    <citation type="submission" date="2013-04" db="EMBL/GenBank/DDBJ databases">
        <title>The Genome Sequence of Parabacteroides goldsteinii DSM 19448.</title>
        <authorList>
            <consortium name="The Broad Institute Genomics Platform"/>
            <person name="Earl A."/>
            <person name="Ward D."/>
            <person name="Feldgarden M."/>
            <person name="Gevers D."/>
            <person name="Martens E."/>
            <person name="Sakamoto M."/>
            <person name="Benno Y."/>
            <person name="Song Y."/>
            <person name="Liu C."/>
            <person name="Lee J."/>
            <person name="Bolanos M."/>
            <person name="Vaisanen M.L."/>
            <person name="Finegold S.M."/>
            <person name="Walker B."/>
            <person name="Young S."/>
            <person name="Zeng Q."/>
            <person name="Gargeya S."/>
            <person name="Fitzgerald M."/>
            <person name="Haas B."/>
            <person name="Abouelleil A."/>
            <person name="Allen A.W."/>
            <person name="Alvarado L."/>
            <person name="Arachchi H.M."/>
            <person name="Berlin A.M."/>
            <person name="Chapman S.B."/>
            <person name="Gainer-Dewar J."/>
            <person name="Goldberg J."/>
            <person name="Griggs A."/>
            <person name="Gujja S."/>
            <person name="Hansen M."/>
            <person name="Howarth C."/>
            <person name="Imamovic A."/>
            <person name="Ireland A."/>
            <person name="Larimer J."/>
            <person name="McCowan C."/>
            <person name="Murphy C."/>
            <person name="Pearson M."/>
            <person name="Poon T.W."/>
            <person name="Priest M."/>
            <person name="Roberts A."/>
            <person name="Saif S."/>
            <person name="Shea T."/>
            <person name="Sisk P."/>
            <person name="Sykes S."/>
            <person name="Wortman J."/>
            <person name="Nusbaum C."/>
            <person name="Birren B."/>
        </authorList>
    </citation>
    <scope>NUCLEOTIDE SEQUENCE [LARGE SCALE GENOMIC DNA]</scope>
    <source>
        <strain evidence="1 2">DSM 19448</strain>
    </source>
</reference>
<accession>A0A0F5JQS3</accession>
<comment type="caution">
    <text evidence="1">The sequence shown here is derived from an EMBL/GenBank/DDBJ whole genome shotgun (WGS) entry which is preliminary data.</text>
</comment>
<dbReference type="Proteomes" id="UP000033047">
    <property type="component" value="Unassembled WGS sequence"/>
</dbReference>
<dbReference type="HOGENOM" id="CLU_092046_0_0_10"/>
<dbReference type="Pfam" id="PF11644">
    <property type="entry name" value="DUF3256"/>
    <property type="match status" value="1"/>
</dbReference>
<evidence type="ECO:0000313" key="1">
    <source>
        <dbReference type="EMBL" id="KKB60059.1"/>
    </source>
</evidence>
<dbReference type="InterPro" id="IPR021670">
    <property type="entry name" value="DUF3256"/>
</dbReference>
<gene>
    <name evidence="1" type="ORF">HMPREF1535_00334</name>
</gene>
<proteinExistence type="predicted"/>
<evidence type="ECO:0008006" key="3">
    <source>
        <dbReference type="Google" id="ProtNLM"/>
    </source>
</evidence>
<dbReference type="PATRIC" id="fig|927665.4.peg.335"/>
<dbReference type="SUPFAM" id="SSF160925">
    <property type="entry name" value="PG1388-like"/>
    <property type="match status" value="1"/>
</dbReference>
<organism evidence="1 2">
    <name type="scientific">Parabacteroides goldsteinii DSM 19448 = WAL 12034</name>
    <dbReference type="NCBI Taxonomy" id="927665"/>
    <lineage>
        <taxon>Bacteria</taxon>
        <taxon>Pseudomonadati</taxon>
        <taxon>Bacteroidota</taxon>
        <taxon>Bacteroidia</taxon>
        <taxon>Bacteroidales</taxon>
        <taxon>Tannerellaceae</taxon>
        <taxon>Parabacteroides</taxon>
    </lineage>
</organism>
<evidence type="ECO:0000313" key="2">
    <source>
        <dbReference type="Proteomes" id="UP000033047"/>
    </source>
</evidence>
<dbReference type="RefSeq" id="WP_046145101.1">
    <property type="nucleotide sequence ID" value="NZ_KQ033912.1"/>
</dbReference>
<name>A0A0F5JQS3_9BACT</name>
<dbReference type="EMBL" id="AQHV01000001">
    <property type="protein sequence ID" value="KKB60059.1"/>
    <property type="molecule type" value="Genomic_DNA"/>
</dbReference>
<dbReference type="STRING" id="927665.HMPREF1535_00334"/>